<dbReference type="Pfam" id="PF06724">
    <property type="entry name" value="DUF1206"/>
    <property type="match status" value="3"/>
</dbReference>
<feature type="transmembrane region" description="Helical" evidence="1">
    <location>
        <begin position="95"/>
        <end position="116"/>
    </location>
</feature>
<feature type="domain" description="DUF1206" evidence="2">
    <location>
        <begin position="95"/>
        <end position="165"/>
    </location>
</feature>
<feature type="transmembrane region" description="Helical" evidence="1">
    <location>
        <begin position="18"/>
        <end position="37"/>
    </location>
</feature>
<feature type="transmembrane region" description="Helical" evidence="1">
    <location>
        <begin position="190"/>
        <end position="211"/>
    </location>
</feature>
<protein>
    <recommendedName>
        <fullName evidence="2">DUF1206 domain-containing protein</fullName>
    </recommendedName>
</protein>
<feature type="transmembrane region" description="Helical" evidence="1">
    <location>
        <begin position="57"/>
        <end position="75"/>
    </location>
</feature>
<evidence type="ECO:0000313" key="3">
    <source>
        <dbReference type="EMBL" id="GJD93447.1"/>
    </source>
</evidence>
<evidence type="ECO:0000313" key="4">
    <source>
        <dbReference type="Proteomes" id="UP001055125"/>
    </source>
</evidence>
<keyword evidence="1" id="KW-1133">Transmembrane helix</keyword>
<dbReference type="RefSeq" id="WP_238242658.1">
    <property type="nucleotide sequence ID" value="NZ_BPQP01000008.1"/>
</dbReference>
<evidence type="ECO:0000259" key="2">
    <source>
        <dbReference type="Pfam" id="PF06724"/>
    </source>
</evidence>
<evidence type="ECO:0000256" key="1">
    <source>
        <dbReference type="SAM" id="Phobius"/>
    </source>
</evidence>
<keyword evidence="4" id="KW-1185">Reference proteome</keyword>
<sequence length="281" mass="28991">MDTPTLEHIARLGYGARGAVYCLVGGLAALAAVGSGGQTGSSTDALTSLLAQPFGRIWLGVISVGLLSFALWRLVEAATDADRHGSSAKGLAVRVGHAISGVINAGLAVSAFQLALGRRESKGGDGSAQDWTAWLLSQPFGQWLTGLVGLVLIGIGIGFLKKGWSGDVTRHLVLPAHARGWAVPVGRLGFAARGLVFALIGGFLVLAALHSRSSEAKGLGEALAFIRSQPFGWVLLGITAAGLFAFGVFSFVQARYRRIEAPDLADGKAALKTAAASLPRP</sequence>
<feature type="domain" description="DUF1206" evidence="2">
    <location>
        <begin position="188"/>
        <end position="257"/>
    </location>
</feature>
<dbReference type="InterPro" id="IPR009597">
    <property type="entry name" value="DUF1206"/>
</dbReference>
<dbReference type="Proteomes" id="UP001055125">
    <property type="component" value="Unassembled WGS sequence"/>
</dbReference>
<proteinExistence type="predicted"/>
<dbReference type="EMBL" id="BPQP01000008">
    <property type="protein sequence ID" value="GJD93447.1"/>
    <property type="molecule type" value="Genomic_DNA"/>
</dbReference>
<keyword evidence="1" id="KW-0812">Transmembrane</keyword>
<comment type="caution">
    <text evidence="3">The sequence shown here is derived from an EMBL/GenBank/DDBJ whole genome shotgun (WGS) entry which is preliminary data.</text>
</comment>
<keyword evidence="1" id="KW-0472">Membrane</keyword>
<name>A0ABQ4RV17_9HYPH</name>
<reference evidence="3" key="2">
    <citation type="submission" date="2021-08" db="EMBL/GenBank/DDBJ databases">
        <authorList>
            <person name="Tani A."/>
            <person name="Ola A."/>
            <person name="Ogura Y."/>
            <person name="Katsura K."/>
            <person name="Hayashi T."/>
        </authorList>
    </citation>
    <scope>NUCLEOTIDE SEQUENCE</scope>
    <source>
        <strain evidence="3">DSM 19015</strain>
    </source>
</reference>
<feature type="transmembrane region" description="Helical" evidence="1">
    <location>
        <begin position="140"/>
        <end position="160"/>
    </location>
</feature>
<reference evidence="3" key="1">
    <citation type="journal article" date="2021" name="Front. Microbiol.">
        <title>Comprehensive Comparative Genomics and Phenotyping of Methylobacterium Species.</title>
        <authorList>
            <person name="Alessa O."/>
            <person name="Ogura Y."/>
            <person name="Fujitani Y."/>
            <person name="Takami H."/>
            <person name="Hayashi T."/>
            <person name="Sahin N."/>
            <person name="Tani A."/>
        </authorList>
    </citation>
    <scope>NUCLEOTIDE SEQUENCE</scope>
    <source>
        <strain evidence="3">DSM 19015</strain>
    </source>
</reference>
<gene>
    <name evidence="3" type="ORF">OCOJLMKI_0641</name>
</gene>
<feature type="domain" description="DUF1206" evidence="2">
    <location>
        <begin position="12"/>
        <end position="80"/>
    </location>
</feature>
<organism evidence="3 4">
    <name type="scientific">Methylobacterium iners</name>
    <dbReference type="NCBI Taxonomy" id="418707"/>
    <lineage>
        <taxon>Bacteria</taxon>
        <taxon>Pseudomonadati</taxon>
        <taxon>Pseudomonadota</taxon>
        <taxon>Alphaproteobacteria</taxon>
        <taxon>Hyphomicrobiales</taxon>
        <taxon>Methylobacteriaceae</taxon>
        <taxon>Methylobacterium</taxon>
    </lineage>
</organism>
<feature type="transmembrane region" description="Helical" evidence="1">
    <location>
        <begin position="231"/>
        <end position="252"/>
    </location>
</feature>
<accession>A0ABQ4RV17</accession>